<comment type="caution">
    <text evidence="5">The sequence shown here is derived from an EMBL/GenBank/DDBJ whole genome shotgun (WGS) entry which is preliminary data.</text>
</comment>
<keyword evidence="2" id="KW-0378">Hydrolase</keyword>
<protein>
    <recommendedName>
        <fullName evidence="7">LD-carboxypeptidase</fullName>
    </recommendedName>
</protein>
<dbReference type="InterPro" id="IPR027461">
    <property type="entry name" value="Carboxypeptidase_A_C_sf"/>
</dbReference>
<dbReference type="CDD" id="cd07062">
    <property type="entry name" value="Peptidase_S66_mccF_like"/>
    <property type="match status" value="1"/>
</dbReference>
<dbReference type="InterPro" id="IPR003507">
    <property type="entry name" value="S66_fam"/>
</dbReference>
<feature type="domain" description="LD-carboxypeptidase C-terminal" evidence="4">
    <location>
        <begin position="137"/>
        <end position="252"/>
    </location>
</feature>
<dbReference type="Gene3D" id="3.40.50.10740">
    <property type="entry name" value="Class I glutamine amidotransferase-like"/>
    <property type="match status" value="1"/>
</dbReference>
<dbReference type="Gene3D" id="3.50.30.60">
    <property type="entry name" value="LD-carboxypeptidase A C-terminal domain-like"/>
    <property type="match status" value="1"/>
</dbReference>
<evidence type="ECO:0000259" key="3">
    <source>
        <dbReference type="Pfam" id="PF02016"/>
    </source>
</evidence>
<dbReference type="AlphaFoldDB" id="L9Z2Z0"/>
<dbReference type="EMBL" id="AOIJ01000051">
    <property type="protein sequence ID" value="ELY79508.1"/>
    <property type="molecule type" value="Genomic_DNA"/>
</dbReference>
<dbReference type="Pfam" id="PF17676">
    <property type="entry name" value="Peptidase_S66C"/>
    <property type="match status" value="1"/>
</dbReference>
<gene>
    <name evidence="5" type="ORF">C486_10924</name>
</gene>
<comment type="similarity">
    <text evidence="1">Belongs to the peptidase S66 family.</text>
</comment>
<evidence type="ECO:0000313" key="6">
    <source>
        <dbReference type="Proteomes" id="UP000011592"/>
    </source>
</evidence>
<accession>L9Z2Z0</accession>
<dbReference type="Pfam" id="PF02016">
    <property type="entry name" value="Peptidase_S66"/>
    <property type="match status" value="1"/>
</dbReference>
<dbReference type="SUPFAM" id="SSF141986">
    <property type="entry name" value="LD-carboxypeptidase A C-terminal domain-like"/>
    <property type="match status" value="1"/>
</dbReference>
<organism evidence="5 6">
    <name type="scientific">Natrinema gari JCM 14663</name>
    <dbReference type="NCBI Taxonomy" id="1230459"/>
    <lineage>
        <taxon>Archaea</taxon>
        <taxon>Methanobacteriati</taxon>
        <taxon>Methanobacteriota</taxon>
        <taxon>Stenosarchaea group</taxon>
        <taxon>Halobacteria</taxon>
        <taxon>Halobacteriales</taxon>
        <taxon>Natrialbaceae</taxon>
        <taxon>Natrinema</taxon>
    </lineage>
</organism>
<sequence>MAAFRDPDVDVIVPTIGGYRTSALLPHLDYDEIAANPTILTGYSDLTVLEYALLSQSELCTFHGPTAMPQLGEYPKPFEYTIDHFFDAISGQLAGTIEPSEFWTDEFLDWFERRDLERRRKLHDNNGYEWLRKGSARGRLLGGHAYSLLHVIGTDYWPDHNGSILVLEETMEESSLREIESYFIDLRNAGLFEQIEGLVVGRFKQYDSEESKRFRKIIQLVTEGYDFPILYGVDVSHTDPQLTLPYGVEAELDSEEGNFRLLEEGVAV</sequence>
<evidence type="ECO:0000256" key="1">
    <source>
        <dbReference type="ARBA" id="ARBA00010233"/>
    </source>
</evidence>
<dbReference type="InterPro" id="IPR029062">
    <property type="entry name" value="Class_I_gatase-like"/>
</dbReference>
<reference evidence="5 6" key="1">
    <citation type="journal article" date="2014" name="PLoS Genet.">
        <title>Phylogenetically driven sequencing of extremely halophilic archaea reveals strategies for static and dynamic osmo-response.</title>
        <authorList>
            <person name="Becker E.A."/>
            <person name="Seitzer P.M."/>
            <person name="Tritt A."/>
            <person name="Larsen D."/>
            <person name="Krusor M."/>
            <person name="Yao A.I."/>
            <person name="Wu D."/>
            <person name="Madern D."/>
            <person name="Eisen J.A."/>
            <person name="Darling A.E."/>
            <person name="Facciotti M.T."/>
        </authorList>
    </citation>
    <scope>NUCLEOTIDE SEQUENCE [LARGE SCALE GENOMIC DNA]</scope>
    <source>
        <strain evidence="5 6">JCM 14663</strain>
    </source>
</reference>
<dbReference type="InterPro" id="IPR040921">
    <property type="entry name" value="Peptidase_S66C"/>
</dbReference>
<dbReference type="PIRSF" id="PIRSF028757">
    <property type="entry name" value="LD-carboxypeptidase"/>
    <property type="match status" value="1"/>
</dbReference>
<keyword evidence="6" id="KW-1185">Reference proteome</keyword>
<name>L9Z2Z0_9EURY</name>
<feature type="domain" description="LD-carboxypeptidase N-terminal" evidence="3">
    <location>
        <begin position="1"/>
        <end position="64"/>
    </location>
</feature>
<dbReference type="InterPro" id="IPR027478">
    <property type="entry name" value="LdcA_N"/>
</dbReference>
<evidence type="ECO:0000259" key="4">
    <source>
        <dbReference type="Pfam" id="PF17676"/>
    </source>
</evidence>
<evidence type="ECO:0008006" key="7">
    <source>
        <dbReference type="Google" id="ProtNLM"/>
    </source>
</evidence>
<evidence type="ECO:0000313" key="5">
    <source>
        <dbReference type="EMBL" id="ELY79508.1"/>
    </source>
</evidence>
<evidence type="ECO:0000256" key="2">
    <source>
        <dbReference type="ARBA" id="ARBA00022801"/>
    </source>
</evidence>
<dbReference type="SUPFAM" id="SSF52317">
    <property type="entry name" value="Class I glutamine amidotransferase-like"/>
    <property type="match status" value="1"/>
</dbReference>
<dbReference type="GO" id="GO:0016787">
    <property type="term" value="F:hydrolase activity"/>
    <property type="evidence" value="ECO:0007669"/>
    <property type="project" value="UniProtKB-KW"/>
</dbReference>
<dbReference type="PANTHER" id="PTHR30237">
    <property type="entry name" value="MURAMOYLTETRAPEPTIDE CARBOXYPEPTIDASE"/>
    <property type="match status" value="1"/>
</dbReference>
<dbReference type="InterPro" id="IPR040449">
    <property type="entry name" value="Peptidase_S66_N"/>
</dbReference>
<dbReference type="PATRIC" id="fig|1230459.4.peg.2170"/>
<proteinExistence type="inferred from homology"/>
<dbReference type="Proteomes" id="UP000011592">
    <property type="component" value="Unassembled WGS sequence"/>
</dbReference>